<dbReference type="EMBL" id="PGCI01000456">
    <property type="protein sequence ID" value="PLW26552.1"/>
    <property type="molecule type" value="Genomic_DNA"/>
</dbReference>
<dbReference type="Proteomes" id="UP000235392">
    <property type="component" value="Unassembled WGS sequence"/>
</dbReference>
<keyword evidence="5" id="KW-1185">Reference proteome</keyword>
<dbReference type="EMBL" id="PGCI01000462">
    <property type="protein sequence ID" value="PLW26449.1"/>
    <property type="molecule type" value="Genomic_DNA"/>
</dbReference>
<dbReference type="EMBL" id="PGCJ01000357">
    <property type="protein sequence ID" value="PLW31122.1"/>
    <property type="molecule type" value="Genomic_DNA"/>
</dbReference>
<comment type="caution">
    <text evidence="1">The sequence shown here is derived from an EMBL/GenBank/DDBJ whole genome shotgun (WGS) entry which is preliminary data.</text>
</comment>
<gene>
    <name evidence="4" type="ORF">PCANC_21481</name>
    <name evidence="1" type="ORF">PCANC_27683</name>
    <name evidence="2" type="ORF">PCASD_23404</name>
    <name evidence="3" type="ORF">PCASD_25078</name>
</gene>
<name>A0A2N5RVV9_9BASI</name>
<reference evidence="5 6" key="1">
    <citation type="submission" date="2017-11" db="EMBL/GenBank/DDBJ databases">
        <title>De novo assembly and phasing of dikaryotic genomes from two isolates of Puccinia coronata f. sp. avenae, the causal agent of oat crown rust.</title>
        <authorList>
            <person name="Miller M.E."/>
            <person name="Zhang Y."/>
            <person name="Omidvar V."/>
            <person name="Sperschneider J."/>
            <person name="Schwessinger B."/>
            <person name="Raley C."/>
            <person name="Palmer J.M."/>
            <person name="Garnica D."/>
            <person name="Upadhyaya N."/>
            <person name="Rathjen J."/>
            <person name="Taylor J.M."/>
            <person name="Park R.F."/>
            <person name="Dodds P.N."/>
            <person name="Hirsch C.D."/>
            <person name="Kianian S.F."/>
            <person name="Figueroa M."/>
        </authorList>
    </citation>
    <scope>NUCLEOTIDE SEQUENCE [LARGE SCALE GENOMIC DNA]</scope>
    <source>
        <strain evidence="1">12NC29</strain>
        <strain evidence="2">12SD80</strain>
    </source>
</reference>
<proteinExistence type="predicted"/>
<protein>
    <submittedName>
        <fullName evidence="1">Uncharacterized protein</fullName>
    </submittedName>
</protein>
<evidence type="ECO:0000313" key="3">
    <source>
        <dbReference type="EMBL" id="PLW26552.1"/>
    </source>
</evidence>
<dbReference type="EMBL" id="PGCJ01001490">
    <property type="protein sequence ID" value="PLW05141.1"/>
    <property type="molecule type" value="Genomic_DNA"/>
</dbReference>
<evidence type="ECO:0000313" key="1">
    <source>
        <dbReference type="EMBL" id="PLW05141.1"/>
    </source>
</evidence>
<organism evidence="1 5">
    <name type="scientific">Puccinia coronata f. sp. avenae</name>
    <dbReference type="NCBI Taxonomy" id="200324"/>
    <lineage>
        <taxon>Eukaryota</taxon>
        <taxon>Fungi</taxon>
        <taxon>Dikarya</taxon>
        <taxon>Basidiomycota</taxon>
        <taxon>Pucciniomycotina</taxon>
        <taxon>Pucciniomycetes</taxon>
        <taxon>Pucciniales</taxon>
        <taxon>Pucciniaceae</taxon>
        <taxon>Puccinia</taxon>
    </lineage>
</organism>
<sequence>MPPTSSPPLPFPLVPNLNFLPQALNDTPEINLKSFAYVQRRVDIPPASKKPFQLPRALGRSKPFPAIFWPLYLRRHGIRHVFES</sequence>
<evidence type="ECO:0000313" key="6">
    <source>
        <dbReference type="Proteomes" id="UP000235392"/>
    </source>
</evidence>
<evidence type="ECO:0000313" key="2">
    <source>
        <dbReference type="EMBL" id="PLW26449.1"/>
    </source>
</evidence>
<evidence type="ECO:0000313" key="5">
    <source>
        <dbReference type="Proteomes" id="UP000235388"/>
    </source>
</evidence>
<evidence type="ECO:0000313" key="4">
    <source>
        <dbReference type="EMBL" id="PLW31122.1"/>
    </source>
</evidence>
<dbReference type="Proteomes" id="UP000235388">
    <property type="component" value="Unassembled WGS sequence"/>
</dbReference>
<accession>A0A2N5RVV9</accession>
<dbReference type="AlphaFoldDB" id="A0A2N5RVV9"/>